<dbReference type="InterPro" id="IPR033116">
    <property type="entry name" value="TRYPSIN_SER"/>
</dbReference>
<comment type="catalytic activity">
    <reaction evidence="10">
        <text>Preferential cleavage: Arg-|-Xaa, Lys-|-Xaa.</text>
        <dbReference type="EC" id="3.4.21.4"/>
    </reaction>
</comment>
<keyword evidence="6 12" id="KW-0378">Hydrolase</keyword>
<evidence type="ECO:0000256" key="9">
    <source>
        <dbReference type="ARBA" id="ARBA00023157"/>
    </source>
</evidence>
<dbReference type="FunFam" id="2.40.10.10:FF:000047">
    <property type="entry name" value="Trypsin eta"/>
    <property type="match status" value="1"/>
</dbReference>
<dbReference type="Proteomes" id="UP001516400">
    <property type="component" value="Unassembled WGS sequence"/>
</dbReference>
<dbReference type="CDD" id="cd00190">
    <property type="entry name" value="Tryp_SPc"/>
    <property type="match status" value="1"/>
</dbReference>
<dbReference type="InterPro" id="IPR018114">
    <property type="entry name" value="TRYPSIN_HIS"/>
</dbReference>
<accession>A0ABD2MW06</accession>
<keyword evidence="9" id="KW-1015">Disulfide bond</keyword>
<dbReference type="Pfam" id="PF00089">
    <property type="entry name" value="Trypsin"/>
    <property type="match status" value="1"/>
</dbReference>
<sequence>MDTKLFCSPTSYLYQVISHHLATPTFRILGGSTAQIQDYPYVVSVQSNTGRQLQHICGGTLITPRFVLSAAHCFRPGRRYIIRAGFQNLQSKDGCLVPVSTIKRPPEYKFLSQDYDIALVMLMKPLKLSQKIQPVKLPKFSNEIPMENGTVLGWGGTTSGESFSNTLRAVELPVIDKEKCRRSYPKGLVTERMFCAADENGGKDSCQGDSGGPFIINGTVYGIVSWGFDCGNPDNPGVYTKVPYFVNFINNSIKELSFRYSWWFF</sequence>
<dbReference type="PROSITE" id="PS00135">
    <property type="entry name" value="TRYPSIN_SER"/>
    <property type="match status" value="1"/>
</dbReference>
<dbReference type="GO" id="GO:0016485">
    <property type="term" value="P:protein processing"/>
    <property type="evidence" value="ECO:0007669"/>
    <property type="project" value="UniProtKB-ARBA"/>
</dbReference>
<keyword evidence="4 12" id="KW-0645">Protease</keyword>
<evidence type="ECO:0000256" key="1">
    <source>
        <dbReference type="ARBA" id="ARBA00004613"/>
    </source>
</evidence>
<dbReference type="SMART" id="SM00020">
    <property type="entry name" value="Tryp_SPc"/>
    <property type="match status" value="1"/>
</dbReference>
<dbReference type="GO" id="GO:0005576">
    <property type="term" value="C:extracellular region"/>
    <property type="evidence" value="ECO:0007669"/>
    <property type="project" value="UniProtKB-SubCell"/>
</dbReference>
<dbReference type="InterPro" id="IPR050430">
    <property type="entry name" value="Peptidase_S1"/>
</dbReference>
<keyword evidence="8" id="KW-0865">Zymogen</keyword>
<feature type="domain" description="Peptidase S1" evidence="13">
    <location>
        <begin position="28"/>
        <end position="254"/>
    </location>
</feature>
<evidence type="ECO:0000256" key="2">
    <source>
        <dbReference type="ARBA" id="ARBA00007664"/>
    </source>
</evidence>
<evidence type="ECO:0000313" key="14">
    <source>
        <dbReference type="EMBL" id="KAL3270638.1"/>
    </source>
</evidence>
<keyword evidence="7 12" id="KW-0720">Serine protease</keyword>
<evidence type="ECO:0000256" key="10">
    <source>
        <dbReference type="ARBA" id="ARBA00036320"/>
    </source>
</evidence>
<name>A0ABD2MW06_9CUCU</name>
<keyword evidence="5" id="KW-0222">Digestion</keyword>
<gene>
    <name evidence="14" type="ORF">HHI36_021169</name>
</gene>
<comment type="subcellular location">
    <subcellularLocation>
        <location evidence="1">Secreted</location>
    </subcellularLocation>
</comment>
<evidence type="ECO:0000256" key="7">
    <source>
        <dbReference type="ARBA" id="ARBA00022825"/>
    </source>
</evidence>
<keyword evidence="15" id="KW-1185">Reference proteome</keyword>
<evidence type="ECO:0000256" key="3">
    <source>
        <dbReference type="ARBA" id="ARBA00022525"/>
    </source>
</evidence>
<dbReference type="EC" id="3.4.21.4" evidence="11"/>
<reference evidence="14 15" key="1">
    <citation type="journal article" date="2021" name="BMC Biol.">
        <title>Horizontally acquired antibacterial genes associated with adaptive radiation of ladybird beetles.</title>
        <authorList>
            <person name="Li H.S."/>
            <person name="Tang X.F."/>
            <person name="Huang Y.H."/>
            <person name="Xu Z.Y."/>
            <person name="Chen M.L."/>
            <person name="Du X.Y."/>
            <person name="Qiu B.Y."/>
            <person name="Chen P.T."/>
            <person name="Zhang W."/>
            <person name="Slipinski A."/>
            <person name="Escalona H.E."/>
            <person name="Waterhouse R.M."/>
            <person name="Zwick A."/>
            <person name="Pang H."/>
        </authorList>
    </citation>
    <scope>NUCLEOTIDE SEQUENCE [LARGE SCALE GENOMIC DNA]</scope>
    <source>
        <strain evidence="14">SYSU2018</strain>
    </source>
</reference>
<dbReference type="InterPro" id="IPR001254">
    <property type="entry name" value="Trypsin_dom"/>
</dbReference>
<dbReference type="PROSITE" id="PS00134">
    <property type="entry name" value="TRYPSIN_HIS"/>
    <property type="match status" value="1"/>
</dbReference>
<dbReference type="PANTHER" id="PTHR24276">
    <property type="entry name" value="POLYSERASE-RELATED"/>
    <property type="match status" value="1"/>
</dbReference>
<dbReference type="GO" id="GO:0007586">
    <property type="term" value="P:digestion"/>
    <property type="evidence" value="ECO:0007669"/>
    <property type="project" value="UniProtKB-KW"/>
</dbReference>
<evidence type="ECO:0000259" key="13">
    <source>
        <dbReference type="PROSITE" id="PS50240"/>
    </source>
</evidence>
<dbReference type="PROSITE" id="PS50240">
    <property type="entry name" value="TRYPSIN_DOM"/>
    <property type="match status" value="1"/>
</dbReference>
<comment type="caution">
    <text evidence="14">The sequence shown here is derived from an EMBL/GenBank/DDBJ whole genome shotgun (WGS) entry which is preliminary data.</text>
</comment>
<evidence type="ECO:0000256" key="5">
    <source>
        <dbReference type="ARBA" id="ARBA00022757"/>
    </source>
</evidence>
<evidence type="ECO:0000256" key="6">
    <source>
        <dbReference type="ARBA" id="ARBA00022801"/>
    </source>
</evidence>
<dbReference type="AlphaFoldDB" id="A0ABD2MW06"/>
<protein>
    <recommendedName>
        <fullName evidence="11">trypsin</fullName>
        <ecNumber evidence="11">3.4.21.4</ecNumber>
    </recommendedName>
</protein>
<evidence type="ECO:0000256" key="12">
    <source>
        <dbReference type="RuleBase" id="RU363034"/>
    </source>
</evidence>
<evidence type="ECO:0000313" key="15">
    <source>
        <dbReference type="Proteomes" id="UP001516400"/>
    </source>
</evidence>
<evidence type="ECO:0000256" key="11">
    <source>
        <dbReference type="ARBA" id="ARBA00038868"/>
    </source>
</evidence>
<dbReference type="InterPro" id="IPR043504">
    <property type="entry name" value="Peptidase_S1_PA_chymotrypsin"/>
</dbReference>
<organism evidence="14 15">
    <name type="scientific">Cryptolaemus montrouzieri</name>
    <dbReference type="NCBI Taxonomy" id="559131"/>
    <lineage>
        <taxon>Eukaryota</taxon>
        <taxon>Metazoa</taxon>
        <taxon>Ecdysozoa</taxon>
        <taxon>Arthropoda</taxon>
        <taxon>Hexapoda</taxon>
        <taxon>Insecta</taxon>
        <taxon>Pterygota</taxon>
        <taxon>Neoptera</taxon>
        <taxon>Endopterygota</taxon>
        <taxon>Coleoptera</taxon>
        <taxon>Polyphaga</taxon>
        <taxon>Cucujiformia</taxon>
        <taxon>Coccinelloidea</taxon>
        <taxon>Coccinellidae</taxon>
        <taxon>Scymninae</taxon>
        <taxon>Scymnini</taxon>
        <taxon>Cryptolaemus</taxon>
    </lineage>
</organism>
<dbReference type="Gene3D" id="2.40.10.10">
    <property type="entry name" value="Trypsin-like serine proteases"/>
    <property type="match status" value="1"/>
</dbReference>
<comment type="similarity">
    <text evidence="2">Belongs to the peptidase S1 family.</text>
</comment>
<dbReference type="PRINTS" id="PR00722">
    <property type="entry name" value="CHYMOTRYPSIN"/>
</dbReference>
<dbReference type="InterPro" id="IPR001314">
    <property type="entry name" value="Peptidase_S1A"/>
</dbReference>
<proteinExistence type="inferred from homology"/>
<dbReference type="GO" id="GO:0004252">
    <property type="term" value="F:serine-type endopeptidase activity"/>
    <property type="evidence" value="ECO:0007669"/>
    <property type="project" value="UniProtKB-EC"/>
</dbReference>
<evidence type="ECO:0000256" key="4">
    <source>
        <dbReference type="ARBA" id="ARBA00022670"/>
    </source>
</evidence>
<dbReference type="EMBL" id="JABFTP020000042">
    <property type="protein sequence ID" value="KAL3270638.1"/>
    <property type="molecule type" value="Genomic_DNA"/>
</dbReference>
<dbReference type="SUPFAM" id="SSF50494">
    <property type="entry name" value="Trypsin-like serine proteases"/>
    <property type="match status" value="1"/>
</dbReference>
<evidence type="ECO:0000256" key="8">
    <source>
        <dbReference type="ARBA" id="ARBA00023145"/>
    </source>
</evidence>
<dbReference type="InterPro" id="IPR009003">
    <property type="entry name" value="Peptidase_S1_PA"/>
</dbReference>
<keyword evidence="3" id="KW-0964">Secreted</keyword>
<dbReference type="PANTHER" id="PTHR24276:SF97">
    <property type="entry name" value="GH13245P2-RELATED"/>
    <property type="match status" value="1"/>
</dbReference>